<keyword evidence="5" id="KW-1185">Reference proteome</keyword>
<accession>B3RLA5</accession>
<dbReference type="PhylomeDB" id="B3RLA5"/>
<dbReference type="InParanoid" id="B3RLA5"/>
<keyword evidence="3" id="KW-0503">Monooxygenase</keyword>
<comment type="cofactor">
    <cofactor evidence="2">
        <name>heme</name>
        <dbReference type="ChEBI" id="CHEBI:30413"/>
    </cofactor>
</comment>
<keyword evidence="2 3" id="KW-0479">Metal-binding</keyword>
<dbReference type="KEGG" id="tad:TRIADDRAFT_51938"/>
<dbReference type="Pfam" id="PF00067">
    <property type="entry name" value="p450"/>
    <property type="match status" value="1"/>
</dbReference>
<dbReference type="PANTHER" id="PTHR24291">
    <property type="entry name" value="CYTOCHROME P450 FAMILY 4"/>
    <property type="match status" value="1"/>
</dbReference>
<dbReference type="InterPro" id="IPR002401">
    <property type="entry name" value="Cyt_P450_E_grp-I"/>
</dbReference>
<keyword evidence="2 3" id="KW-0349">Heme</keyword>
<dbReference type="EMBL" id="DS985241">
    <property type="protein sequence ID" value="EDV28733.1"/>
    <property type="molecule type" value="Genomic_DNA"/>
</dbReference>
<evidence type="ECO:0000256" key="1">
    <source>
        <dbReference type="ARBA" id="ARBA00010617"/>
    </source>
</evidence>
<gene>
    <name evidence="4" type="ORF">TRIADDRAFT_51938</name>
</gene>
<proteinExistence type="inferred from homology"/>
<comment type="similarity">
    <text evidence="1 3">Belongs to the cytochrome P450 family.</text>
</comment>
<sequence>MYWYIFFAAVTILFCLIGLALESIAKYYAFGRALRDFPGPPASWVNGNLNCLHGTDEQTIDDLHQLAKEFPKCYRFWLGPFRPTMQCIHPDIIKAVLSASQDKDGIFVSYLKPWLGNGLLTENGQKWQQKRRLIGGAFNLTFLSKSAPVIHDCVKIMTDHWNVYSRMKRTFDMYGDIKMLSFDIIMRCAFSGRYACQVVEGKHPFVKAFEKMSSLVHERILNPSITNEWLYWMTRNGREFYSVCDLVHKYTEDAIHERQKEMRRNDKSQDRSYKNDFLDILLSVKDSDGQKLLVNDIRDEINSFIFSGYDTLSNGITWSLYCLGKHRSHQRKVRDEVNAYLQHLNKLEWEDITSLKYTIMCVKEALRLYPPVPFLSGRCLDKDIKIEDVKLPTGCPVEVPVISVHHQAEWWPDPMTYDPLRFTPEKIRDRHPFAYLPFSAGSRKCLGQIFAMGVVTLVVAKIIQRYDIRLVANRAVKQRVGLVLQPKNGVWIEIVERNGTGIRQSGSSRRLSKVTSV</sequence>
<dbReference type="GO" id="GO:0020037">
    <property type="term" value="F:heme binding"/>
    <property type="evidence" value="ECO:0007669"/>
    <property type="project" value="InterPro"/>
</dbReference>
<dbReference type="InterPro" id="IPR036396">
    <property type="entry name" value="Cyt_P450_sf"/>
</dbReference>
<dbReference type="RefSeq" id="XP_002107935.1">
    <property type="nucleotide sequence ID" value="XM_002107899.1"/>
</dbReference>
<dbReference type="GO" id="GO:0016705">
    <property type="term" value="F:oxidoreductase activity, acting on paired donors, with incorporation or reduction of molecular oxygen"/>
    <property type="evidence" value="ECO:0007669"/>
    <property type="project" value="InterPro"/>
</dbReference>
<dbReference type="PROSITE" id="PS00086">
    <property type="entry name" value="CYTOCHROME_P450"/>
    <property type="match status" value="1"/>
</dbReference>
<evidence type="ECO:0000256" key="2">
    <source>
        <dbReference type="PIRSR" id="PIRSR602401-1"/>
    </source>
</evidence>
<dbReference type="CDD" id="cd20659">
    <property type="entry name" value="CYP4B_4F-like"/>
    <property type="match status" value="1"/>
</dbReference>
<keyword evidence="3" id="KW-0560">Oxidoreductase</keyword>
<dbReference type="PRINTS" id="PR00385">
    <property type="entry name" value="P450"/>
</dbReference>
<dbReference type="HOGENOM" id="CLU_001570_5_1_1"/>
<evidence type="ECO:0000256" key="3">
    <source>
        <dbReference type="RuleBase" id="RU000461"/>
    </source>
</evidence>
<dbReference type="eggNOG" id="KOG0157">
    <property type="taxonomic scope" value="Eukaryota"/>
</dbReference>
<dbReference type="OMA" id="IVWCLAN"/>
<keyword evidence="2 3" id="KW-0408">Iron</keyword>
<feature type="binding site" description="axial binding residue" evidence="2">
    <location>
        <position position="445"/>
    </location>
    <ligand>
        <name>heme</name>
        <dbReference type="ChEBI" id="CHEBI:30413"/>
    </ligand>
    <ligandPart>
        <name>Fe</name>
        <dbReference type="ChEBI" id="CHEBI:18248"/>
    </ligandPart>
</feature>
<dbReference type="GO" id="GO:0005506">
    <property type="term" value="F:iron ion binding"/>
    <property type="evidence" value="ECO:0007669"/>
    <property type="project" value="InterPro"/>
</dbReference>
<dbReference type="Gene3D" id="1.10.630.10">
    <property type="entry name" value="Cytochrome P450"/>
    <property type="match status" value="1"/>
</dbReference>
<dbReference type="GO" id="GO:0004497">
    <property type="term" value="F:monooxygenase activity"/>
    <property type="evidence" value="ECO:0007669"/>
    <property type="project" value="UniProtKB-KW"/>
</dbReference>
<dbReference type="InterPro" id="IPR001128">
    <property type="entry name" value="Cyt_P450"/>
</dbReference>
<dbReference type="PRINTS" id="PR00463">
    <property type="entry name" value="EP450I"/>
</dbReference>
<reference evidence="4 5" key="1">
    <citation type="journal article" date="2008" name="Nature">
        <title>The Trichoplax genome and the nature of placozoans.</title>
        <authorList>
            <person name="Srivastava M."/>
            <person name="Begovic E."/>
            <person name="Chapman J."/>
            <person name="Putnam N.H."/>
            <person name="Hellsten U."/>
            <person name="Kawashima T."/>
            <person name="Kuo A."/>
            <person name="Mitros T."/>
            <person name="Salamov A."/>
            <person name="Carpenter M.L."/>
            <person name="Signorovitch A.Y."/>
            <person name="Moreno M.A."/>
            <person name="Kamm K."/>
            <person name="Grimwood J."/>
            <person name="Schmutz J."/>
            <person name="Shapiro H."/>
            <person name="Grigoriev I.V."/>
            <person name="Buss L.W."/>
            <person name="Schierwater B."/>
            <person name="Dellaporta S.L."/>
            <person name="Rokhsar D.S."/>
        </authorList>
    </citation>
    <scope>NUCLEOTIDE SEQUENCE [LARGE SCALE GENOMIC DNA]</scope>
    <source>
        <strain evidence="4 5">Grell-BS-1999</strain>
    </source>
</reference>
<evidence type="ECO:0000313" key="5">
    <source>
        <dbReference type="Proteomes" id="UP000009022"/>
    </source>
</evidence>
<dbReference type="PANTHER" id="PTHR24291:SF201">
    <property type="entry name" value="CYTOCHROME P450, FAMILY 4, SUBFAMILY B, POLYPEPTIDE 7"/>
    <property type="match status" value="1"/>
</dbReference>
<evidence type="ECO:0000313" key="4">
    <source>
        <dbReference type="EMBL" id="EDV28733.1"/>
    </source>
</evidence>
<protein>
    <recommendedName>
        <fullName evidence="6">Cytochrome P450</fullName>
    </recommendedName>
</protein>
<organism evidence="4 5">
    <name type="scientific">Trichoplax adhaerens</name>
    <name type="common">Trichoplax reptans</name>
    <dbReference type="NCBI Taxonomy" id="10228"/>
    <lineage>
        <taxon>Eukaryota</taxon>
        <taxon>Metazoa</taxon>
        <taxon>Placozoa</taxon>
        <taxon>Uniplacotomia</taxon>
        <taxon>Trichoplacea</taxon>
        <taxon>Trichoplacidae</taxon>
        <taxon>Trichoplax</taxon>
    </lineage>
</organism>
<dbReference type="InterPro" id="IPR050196">
    <property type="entry name" value="Cytochrome_P450_Monoox"/>
</dbReference>
<evidence type="ECO:0008006" key="6">
    <source>
        <dbReference type="Google" id="ProtNLM"/>
    </source>
</evidence>
<name>B3RLA5_TRIAD</name>
<dbReference type="GeneID" id="6749926"/>
<dbReference type="OrthoDB" id="1470350at2759"/>
<dbReference type="Proteomes" id="UP000009022">
    <property type="component" value="Unassembled WGS sequence"/>
</dbReference>
<dbReference type="SUPFAM" id="SSF48264">
    <property type="entry name" value="Cytochrome P450"/>
    <property type="match status" value="1"/>
</dbReference>
<dbReference type="InterPro" id="IPR017972">
    <property type="entry name" value="Cyt_P450_CS"/>
</dbReference>
<dbReference type="AlphaFoldDB" id="B3RLA5"/>
<dbReference type="CTD" id="6749926"/>